<feature type="signal peptide" evidence="2">
    <location>
        <begin position="1"/>
        <end position="17"/>
    </location>
</feature>
<feature type="region of interest" description="Disordered" evidence="1">
    <location>
        <begin position="31"/>
        <end position="62"/>
    </location>
</feature>
<evidence type="ECO:0000313" key="4">
    <source>
        <dbReference type="Proteomes" id="UP000469890"/>
    </source>
</evidence>
<sequence length="83" mass="9051">MRIWTTCSLTLLPTATTHWNTAPLRPTSAIPCGPASRNWPTAMPAERNQSPPCPALTPSSKTPTVIWLSLSSSRKQKTTSFNT</sequence>
<dbReference type="AlphaFoldDB" id="A0A8H4BIV7"/>
<dbReference type="Proteomes" id="UP000469890">
    <property type="component" value="Unassembled WGS sequence"/>
</dbReference>
<evidence type="ECO:0000313" key="3">
    <source>
        <dbReference type="EMBL" id="KAF1803129.1"/>
    </source>
</evidence>
<comment type="caution">
    <text evidence="3">The sequence shown here is derived from an EMBL/GenBank/DDBJ whole genome shotgun (WGS) entry which is preliminary data.</text>
</comment>
<evidence type="ECO:0000256" key="1">
    <source>
        <dbReference type="SAM" id="MobiDB-lite"/>
    </source>
</evidence>
<organism evidence="3 4">
    <name type="scientific">Mucor circinelloides f. lusitanicus</name>
    <name type="common">Mucor racemosus var. lusitanicus</name>
    <dbReference type="NCBI Taxonomy" id="29924"/>
    <lineage>
        <taxon>Eukaryota</taxon>
        <taxon>Fungi</taxon>
        <taxon>Fungi incertae sedis</taxon>
        <taxon>Mucoromycota</taxon>
        <taxon>Mucoromycotina</taxon>
        <taxon>Mucoromycetes</taxon>
        <taxon>Mucorales</taxon>
        <taxon>Mucorineae</taxon>
        <taxon>Mucoraceae</taxon>
        <taxon>Mucor</taxon>
    </lineage>
</organism>
<keyword evidence="2" id="KW-0732">Signal</keyword>
<reference evidence="3 4" key="1">
    <citation type="submission" date="2019-09" db="EMBL/GenBank/DDBJ databases">
        <authorList>
            <consortium name="DOE Joint Genome Institute"/>
            <person name="Mondo S.J."/>
            <person name="Navarro-Mendoza M.I."/>
            <person name="Perez-Arques C."/>
            <person name="Panchal S."/>
            <person name="Nicolas F.E."/>
            <person name="Ganguly P."/>
            <person name="Pangilinan J."/>
            <person name="Grigoriev I."/>
            <person name="Heitman J."/>
            <person name="Sanya K."/>
            <person name="Garre V."/>
        </authorList>
    </citation>
    <scope>NUCLEOTIDE SEQUENCE [LARGE SCALE GENOMIC DNA]</scope>
    <source>
        <strain evidence="3 4">MU402</strain>
    </source>
</reference>
<proteinExistence type="predicted"/>
<evidence type="ECO:0008006" key="5">
    <source>
        <dbReference type="Google" id="ProtNLM"/>
    </source>
</evidence>
<feature type="chain" id="PRO_5034133733" description="Secreted protein" evidence="2">
    <location>
        <begin position="18"/>
        <end position="83"/>
    </location>
</feature>
<accession>A0A8H4BIV7</accession>
<name>A0A8H4BIV7_MUCCL</name>
<evidence type="ECO:0000256" key="2">
    <source>
        <dbReference type="SAM" id="SignalP"/>
    </source>
</evidence>
<protein>
    <recommendedName>
        <fullName evidence="5">Secreted protein</fullName>
    </recommendedName>
</protein>
<gene>
    <name evidence="3" type="ORF">FB192DRAFT_1366545</name>
</gene>
<dbReference type="EMBL" id="JAAECE010000003">
    <property type="protein sequence ID" value="KAF1803129.1"/>
    <property type="molecule type" value="Genomic_DNA"/>
</dbReference>